<evidence type="ECO:0000259" key="4">
    <source>
        <dbReference type="PROSITE" id="PS50835"/>
    </source>
</evidence>
<evidence type="ECO:0000256" key="3">
    <source>
        <dbReference type="SAM" id="Phobius"/>
    </source>
</evidence>
<dbReference type="Pfam" id="PF13895">
    <property type="entry name" value="Ig_2"/>
    <property type="match status" value="1"/>
</dbReference>
<dbReference type="SMART" id="SM00409">
    <property type="entry name" value="IG"/>
    <property type="match status" value="2"/>
</dbReference>
<keyword evidence="6" id="KW-1185">Reference proteome</keyword>
<evidence type="ECO:0000256" key="1">
    <source>
        <dbReference type="ARBA" id="ARBA00022729"/>
    </source>
</evidence>
<comment type="caution">
    <text evidence="5">The sequence shown here is derived from an EMBL/GenBank/DDBJ whole genome shotgun (WGS) entry which is preliminary data.</text>
</comment>
<keyword evidence="3" id="KW-0812">Transmembrane</keyword>
<dbReference type="InterPro" id="IPR003599">
    <property type="entry name" value="Ig_sub"/>
</dbReference>
<keyword evidence="2" id="KW-1015">Disulfide bond</keyword>
<gene>
    <name evidence="5" type="ORF">D4764_03G0002400</name>
</gene>
<keyword evidence="1" id="KW-0732">Signal</keyword>
<name>A0A5C6N6Z7_9TELE</name>
<dbReference type="AlphaFoldDB" id="A0A5C6N6Z7"/>
<evidence type="ECO:0000313" key="5">
    <source>
        <dbReference type="EMBL" id="TWW63232.1"/>
    </source>
</evidence>
<reference evidence="5 6" key="1">
    <citation type="submission" date="2019-04" db="EMBL/GenBank/DDBJ databases">
        <title>Chromosome genome assembly for Takifugu flavidus.</title>
        <authorList>
            <person name="Xiao S."/>
        </authorList>
    </citation>
    <scope>NUCLEOTIDE SEQUENCE [LARGE SCALE GENOMIC DNA]</scope>
    <source>
        <strain evidence="5">HTHZ2018</strain>
        <tissue evidence="5">Muscle</tissue>
    </source>
</reference>
<dbReference type="InterPro" id="IPR007110">
    <property type="entry name" value="Ig-like_dom"/>
</dbReference>
<dbReference type="GO" id="GO:0006955">
    <property type="term" value="P:immune response"/>
    <property type="evidence" value="ECO:0007669"/>
    <property type="project" value="TreeGrafter"/>
</dbReference>
<keyword evidence="3" id="KW-0472">Membrane</keyword>
<dbReference type="InterPro" id="IPR013783">
    <property type="entry name" value="Ig-like_fold"/>
</dbReference>
<dbReference type="GO" id="GO:0007166">
    <property type="term" value="P:cell surface receptor signaling pathway"/>
    <property type="evidence" value="ECO:0007669"/>
    <property type="project" value="TreeGrafter"/>
</dbReference>
<accession>A0A5C6N6Z7</accession>
<dbReference type="InterPro" id="IPR050488">
    <property type="entry name" value="Ig_Fc_receptor"/>
</dbReference>
<dbReference type="GO" id="GO:0004888">
    <property type="term" value="F:transmembrane signaling receptor activity"/>
    <property type="evidence" value="ECO:0007669"/>
    <property type="project" value="TreeGrafter"/>
</dbReference>
<evidence type="ECO:0000256" key="2">
    <source>
        <dbReference type="ARBA" id="ARBA00023157"/>
    </source>
</evidence>
<dbReference type="InterPro" id="IPR036179">
    <property type="entry name" value="Ig-like_dom_sf"/>
</dbReference>
<dbReference type="EMBL" id="RHFK02000016">
    <property type="protein sequence ID" value="TWW63232.1"/>
    <property type="molecule type" value="Genomic_DNA"/>
</dbReference>
<evidence type="ECO:0000313" key="6">
    <source>
        <dbReference type="Proteomes" id="UP000324091"/>
    </source>
</evidence>
<dbReference type="GO" id="GO:0009897">
    <property type="term" value="C:external side of plasma membrane"/>
    <property type="evidence" value="ECO:0007669"/>
    <property type="project" value="TreeGrafter"/>
</dbReference>
<keyword evidence="3" id="KW-1133">Transmembrane helix</keyword>
<dbReference type="Proteomes" id="UP000324091">
    <property type="component" value="Chromosome 3"/>
</dbReference>
<protein>
    <recommendedName>
        <fullName evidence="4">Ig-like domain-containing protein</fullName>
    </recommendedName>
</protein>
<feature type="transmembrane region" description="Helical" evidence="3">
    <location>
        <begin position="218"/>
        <end position="238"/>
    </location>
</feature>
<feature type="domain" description="Ig-like" evidence="4">
    <location>
        <begin position="100"/>
        <end position="177"/>
    </location>
</feature>
<dbReference type="Gene3D" id="2.60.40.10">
    <property type="entry name" value="Immunoglobulins"/>
    <property type="match status" value="2"/>
</dbReference>
<sequence>MELTTFCTVVATLQVSPNRSQFFQYDNLFLSCDWPGNSSRWTVMRNTSQHTNQACSNHNRGDEPSYYIAALYESDSGVYWCQSAAGERSHAINITVTRGPVILESPALPVAEGSNVTLRCRAKTPSASTQADFFKDGALVKRSHDGNMTIRSISRAEGGVYKCNTSGAGHSAQSQLTVLARGEDSARYPGTHASGEQEASADVCLCEAERSDPPDPRFIRLLLPVVVLALLLVALLLLCTRRNHTDVDEDVPYTDVIFKQEVQPDRIKELDTEATNYSTVKTGGTDRK</sequence>
<dbReference type="SUPFAM" id="SSF48726">
    <property type="entry name" value="Immunoglobulin"/>
    <property type="match status" value="2"/>
</dbReference>
<dbReference type="PROSITE" id="PS50835">
    <property type="entry name" value="IG_LIKE"/>
    <property type="match status" value="1"/>
</dbReference>
<dbReference type="PANTHER" id="PTHR11481:SF64">
    <property type="entry name" value="FC RECEPTOR-LIKE PROTEIN 4"/>
    <property type="match status" value="1"/>
</dbReference>
<proteinExistence type="predicted"/>
<organism evidence="5 6">
    <name type="scientific">Takifugu flavidus</name>
    <name type="common">sansaifugu</name>
    <dbReference type="NCBI Taxonomy" id="433684"/>
    <lineage>
        <taxon>Eukaryota</taxon>
        <taxon>Metazoa</taxon>
        <taxon>Chordata</taxon>
        <taxon>Craniata</taxon>
        <taxon>Vertebrata</taxon>
        <taxon>Euteleostomi</taxon>
        <taxon>Actinopterygii</taxon>
        <taxon>Neopterygii</taxon>
        <taxon>Teleostei</taxon>
        <taxon>Neoteleostei</taxon>
        <taxon>Acanthomorphata</taxon>
        <taxon>Eupercaria</taxon>
        <taxon>Tetraodontiformes</taxon>
        <taxon>Tetradontoidea</taxon>
        <taxon>Tetraodontidae</taxon>
        <taxon>Takifugu</taxon>
    </lineage>
</organism>
<dbReference type="PANTHER" id="PTHR11481">
    <property type="entry name" value="IMMUNOGLOBULIN FC RECEPTOR"/>
    <property type="match status" value="1"/>
</dbReference>